<dbReference type="InterPro" id="IPR007023">
    <property type="entry name" value="Ribosom_reg"/>
</dbReference>
<evidence type="ECO:0000256" key="2">
    <source>
        <dbReference type="ARBA" id="ARBA00010077"/>
    </source>
</evidence>
<comment type="function">
    <text evidence="5">Involved in ribosomal large subunit assembly.</text>
</comment>
<comment type="caution">
    <text evidence="7">The sequence shown here is derived from an EMBL/GenBank/DDBJ whole genome shotgun (WGS) entry which is preliminary data.</text>
</comment>
<proteinExistence type="inferred from homology"/>
<evidence type="ECO:0000256" key="1">
    <source>
        <dbReference type="ARBA" id="ARBA00004123"/>
    </source>
</evidence>
<protein>
    <recommendedName>
        <fullName evidence="5">Ribosome biogenesis regulatory protein</fullName>
    </recommendedName>
</protein>
<reference evidence="7" key="1">
    <citation type="submission" date="2020-05" db="EMBL/GenBank/DDBJ databases">
        <title>Phylogenomic resolution of chytrid fungi.</title>
        <authorList>
            <person name="Stajich J.E."/>
            <person name="Amses K."/>
            <person name="Simmons R."/>
            <person name="Seto K."/>
            <person name="Myers J."/>
            <person name="Bonds A."/>
            <person name="Quandt C.A."/>
            <person name="Barry K."/>
            <person name="Liu P."/>
            <person name="Grigoriev I."/>
            <person name="Longcore J.E."/>
            <person name="James T.Y."/>
        </authorList>
    </citation>
    <scope>NUCLEOTIDE SEQUENCE</scope>
    <source>
        <strain evidence="7">JEL0476</strain>
    </source>
</reference>
<evidence type="ECO:0000313" key="8">
    <source>
        <dbReference type="Proteomes" id="UP001211065"/>
    </source>
</evidence>
<feature type="compositionally biased region" description="Basic and acidic residues" evidence="6">
    <location>
        <begin position="20"/>
        <end position="42"/>
    </location>
</feature>
<feature type="region of interest" description="Disordered" evidence="6">
    <location>
        <begin position="102"/>
        <end position="132"/>
    </location>
</feature>
<evidence type="ECO:0000313" key="7">
    <source>
        <dbReference type="EMBL" id="KAJ3215027.1"/>
    </source>
</evidence>
<dbReference type="AlphaFoldDB" id="A0AAD5XU95"/>
<gene>
    <name evidence="7" type="ORF">HK099_006554</name>
</gene>
<evidence type="ECO:0000256" key="3">
    <source>
        <dbReference type="ARBA" id="ARBA00022517"/>
    </source>
</evidence>
<evidence type="ECO:0000256" key="4">
    <source>
        <dbReference type="ARBA" id="ARBA00023242"/>
    </source>
</evidence>
<dbReference type="Pfam" id="PF04939">
    <property type="entry name" value="RRS1"/>
    <property type="match status" value="1"/>
</dbReference>
<dbReference type="Proteomes" id="UP001211065">
    <property type="component" value="Unassembled WGS sequence"/>
</dbReference>
<feature type="compositionally biased region" description="Basic residues" evidence="6">
    <location>
        <begin position="170"/>
        <end position="184"/>
    </location>
</feature>
<comment type="subcellular location">
    <subcellularLocation>
        <location evidence="1 5">Nucleus</location>
    </subcellularLocation>
</comment>
<keyword evidence="8" id="KW-1185">Reference proteome</keyword>
<dbReference type="GO" id="GO:0005634">
    <property type="term" value="C:nucleus"/>
    <property type="evidence" value="ECO:0007669"/>
    <property type="project" value="UniProtKB-SubCell"/>
</dbReference>
<dbReference type="GO" id="GO:0042254">
    <property type="term" value="P:ribosome biogenesis"/>
    <property type="evidence" value="ECO:0007669"/>
    <property type="project" value="UniProtKB-KW"/>
</dbReference>
<accession>A0AAD5XU95</accession>
<evidence type="ECO:0000256" key="5">
    <source>
        <dbReference type="RuleBase" id="RU364132"/>
    </source>
</evidence>
<evidence type="ECO:0000256" key="6">
    <source>
        <dbReference type="SAM" id="MobiDB-lite"/>
    </source>
</evidence>
<feature type="region of interest" description="Disordered" evidence="6">
    <location>
        <begin position="161"/>
        <end position="184"/>
    </location>
</feature>
<keyword evidence="3 5" id="KW-0690">Ribosome biogenesis</keyword>
<name>A0AAD5XU95_9FUNG</name>
<feature type="region of interest" description="Disordered" evidence="6">
    <location>
        <begin position="1"/>
        <end position="51"/>
    </location>
</feature>
<keyword evidence="4 5" id="KW-0539">Nucleus</keyword>
<dbReference type="EMBL" id="JADGJW010000574">
    <property type="protein sequence ID" value="KAJ3215027.1"/>
    <property type="molecule type" value="Genomic_DNA"/>
</dbReference>
<sequence length="184" mass="21098">MNDWLIELPDNMDPNTDVRSLAKEEKKGRIEKNLKQQKKNLEKSLPNNISKKTADVKKASDMIKVLSKPLESQTKRKEELNESIKNSKISTASMGKFDLKLKNEPEFKRGERGEKRKFAATTGNSKEEKHRTTDIVNKVLKSSGQEPMLVDSKLLKKVDKGKVVGEIKEKNKKRSEPKKKRVRV</sequence>
<comment type="similarity">
    <text evidence="2 5">Belongs to the RRS1 family.</text>
</comment>
<feature type="compositionally biased region" description="Basic and acidic residues" evidence="6">
    <location>
        <begin position="102"/>
        <end position="117"/>
    </location>
</feature>
<organism evidence="7 8">
    <name type="scientific">Clydaea vesicula</name>
    <dbReference type="NCBI Taxonomy" id="447962"/>
    <lineage>
        <taxon>Eukaryota</taxon>
        <taxon>Fungi</taxon>
        <taxon>Fungi incertae sedis</taxon>
        <taxon>Chytridiomycota</taxon>
        <taxon>Chytridiomycota incertae sedis</taxon>
        <taxon>Chytridiomycetes</taxon>
        <taxon>Lobulomycetales</taxon>
        <taxon>Lobulomycetaceae</taxon>
        <taxon>Clydaea</taxon>
    </lineage>
</organism>